<feature type="transmembrane region" description="Helical" evidence="2">
    <location>
        <begin position="676"/>
        <end position="698"/>
    </location>
</feature>
<feature type="region of interest" description="Disordered" evidence="1">
    <location>
        <begin position="152"/>
        <end position="272"/>
    </location>
</feature>
<feature type="transmembrane region" description="Helical" evidence="2">
    <location>
        <begin position="314"/>
        <end position="334"/>
    </location>
</feature>
<dbReference type="EMBL" id="AP026978">
    <property type="protein sequence ID" value="BDU03097.1"/>
    <property type="molecule type" value="Genomic_DNA"/>
</dbReference>
<name>A0ABM8D6R2_9NOCA</name>
<evidence type="ECO:0000313" key="3">
    <source>
        <dbReference type="EMBL" id="BDU03097.1"/>
    </source>
</evidence>
<feature type="transmembrane region" description="Helical" evidence="2">
    <location>
        <begin position="122"/>
        <end position="141"/>
    </location>
</feature>
<feature type="transmembrane region" description="Helical" evidence="2">
    <location>
        <begin position="418"/>
        <end position="441"/>
    </location>
</feature>
<reference evidence="3 4" key="1">
    <citation type="submission" date="2022-11" db="EMBL/GenBank/DDBJ databases">
        <title>Genome Sequencing of Nocardia sp. ON39_IFM12276 and assembly.</title>
        <authorList>
            <person name="Shimojima M."/>
            <person name="Toyokawa M."/>
            <person name="Uesaka K."/>
        </authorList>
    </citation>
    <scope>NUCLEOTIDE SEQUENCE [LARGE SCALE GENOMIC DNA]</scope>
    <source>
        <strain evidence="3 4">IFM 12276</strain>
    </source>
</reference>
<evidence type="ECO:0000256" key="1">
    <source>
        <dbReference type="SAM" id="MobiDB-lite"/>
    </source>
</evidence>
<feature type="transmembrane region" description="Helical" evidence="2">
    <location>
        <begin position="384"/>
        <end position="406"/>
    </location>
</feature>
<organism evidence="3 4">
    <name type="scientific">Nocardia sputorum</name>
    <dbReference type="NCBI Taxonomy" id="2984338"/>
    <lineage>
        <taxon>Bacteria</taxon>
        <taxon>Bacillati</taxon>
        <taxon>Actinomycetota</taxon>
        <taxon>Actinomycetes</taxon>
        <taxon>Mycobacteriales</taxon>
        <taxon>Nocardiaceae</taxon>
        <taxon>Nocardia</taxon>
    </lineage>
</organism>
<dbReference type="Proteomes" id="UP001317870">
    <property type="component" value="Chromosome"/>
</dbReference>
<feature type="transmembrane region" description="Helical" evidence="2">
    <location>
        <begin position="461"/>
        <end position="481"/>
    </location>
</feature>
<protein>
    <submittedName>
        <fullName evidence="3">Uncharacterized protein</fullName>
    </submittedName>
</protein>
<keyword evidence="2" id="KW-0472">Membrane</keyword>
<keyword evidence="2" id="KW-0812">Transmembrane</keyword>
<accession>A0ABM8D6R2</accession>
<feature type="transmembrane region" description="Helical" evidence="2">
    <location>
        <begin position="502"/>
        <end position="520"/>
    </location>
</feature>
<evidence type="ECO:0000313" key="4">
    <source>
        <dbReference type="Proteomes" id="UP001317870"/>
    </source>
</evidence>
<evidence type="ECO:0000256" key="2">
    <source>
        <dbReference type="SAM" id="Phobius"/>
    </source>
</evidence>
<sequence>MAAAYSAAGVLLVTAPLPAPGYLLLRDAVSTPRSYPTDSALGLGDAAPRAVPQDALLAVLSAFIDGGLLVKAILLVALWAAAYGATALARELLRASLGPQLVAATVALWNPYVAERLLQGHWSLLAGYAALPWTALAAHRLRTTATVRRRRRLLSNTPANSPNDLLEPSEPWEADHFEHAPPTGGTEIREEAAPTDRAGSPLGAPASADRTGEVAAADAAESRSIGIPLETPGSSGTPDVAPADPIEPSRSAPTSAAGKGGTDRPSVTAAQRTPIRTASTWAALAGSLAAAGLTPTGALLAGATAFALVQRRQLLGTLVLWLAASAPWLAATVLSGSGAEPSDPAGIAAFAARAEPGLGTLGSLAGLGGIWNAEAVPDSRTTPLAVIGTVALLAIVALGLRAVATGGADPDNRHARRALLLLAAAAILLPALGATAGGMAVMEWLVAHVPGAGLLRDTQKYVALAMPAYVLCAAAGCVVTARRLSSGYRNASADRRMTAHPAVTSTVAVLFVALLVLPLYDLAWGVGGAVRPVHYPTGWQRVAARIDGPGDVAVLPGGMFRKFRYSGAAPVLDPAPRMLPNDVLQTGELPVRGRTVSGEGTRASEVENLLLHGGSPAELARLGVGWVLVERTTPGPLGESASTLASLERAYEDADLALYRVPGVVERGRSTTAHRWTAGAAHLFWGALLVAGPLAALGTRARFRRTPRT</sequence>
<gene>
    <name evidence="3" type="ORF">IFM12276_61250</name>
</gene>
<proteinExistence type="predicted"/>
<feature type="transmembrane region" description="Helical" evidence="2">
    <location>
        <begin position="92"/>
        <end position="110"/>
    </location>
</feature>
<keyword evidence="2" id="KW-1133">Transmembrane helix</keyword>
<feature type="transmembrane region" description="Helical" evidence="2">
    <location>
        <begin position="55"/>
        <end position="80"/>
    </location>
</feature>
<keyword evidence="4" id="KW-1185">Reference proteome</keyword>